<evidence type="ECO:0000256" key="6">
    <source>
        <dbReference type="SAM" id="Coils"/>
    </source>
</evidence>
<evidence type="ECO:0000313" key="9">
    <source>
        <dbReference type="EMBL" id="KAJ0979828.1"/>
    </source>
</evidence>
<evidence type="ECO:0000313" key="10">
    <source>
        <dbReference type="Proteomes" id="UP001085076"/>
    </source>
</evidence>
<dbReference type="InterPro" id="IPR007749">
    <property type="entry name" value="DUF677"/>
</dbReference>
<evidence type="ECO:0000256" key="8">
    <source>
        <dbReference type="SAM" id="Phobius"/>
    </source>
</evidence>
<reference evidence="9" key="2">
    <citation type="journal article" date="2022" name="Hortic Res">
        <title>The genome of Dioscorea zingiberensis sheds light on the biosynthesis, origin and evolution of the medicinally important diosgenin saponins.</title>
        <authorList>
            <person name="Li Y."/>
            <person name="Tan C."/>
            <person name="Li Z."/>
            <person name="Guo J."/>
            <person name="Li S."/>
            <person name="Chen X."/>
            <person name="Wang C."/>
            <person name="Dai X."/>
            <person name="Yang H."/>
            <person name="Song W."/>
            <person name="Hou L."/>
            <person name="Xu J."/>
            <person name="Tong Z."/>
            <person name="Xu A."/>
            <person name="Yuan X."/>
            <person name="Wang W."/>
            <person name="Yang Q."/>
            <person name="Chen L."/>
            <person name="Sun Z."/>
            <person name="Wang K."/>
            <person name="Pan B."/>
            <person name="Chen J."/>
            <person name="Bao Y."/>
            <person name="Liu F."/>
            <person name="Qi X."/>
            <person name="Gang D.R."/>
            <person name="Wen J."/>
            <person name="Li J."/>
        </authorList>
    </citation>
    <scope>NUCLEOTIDE SEQUENCE</scope>
    <source>
        <strain evidence="9">Dzin_1.0</strain>
    </source>
</reference>
<evidence type="ECO:0000256" key="5">
    <source>
        <dbReference type="ARBA" id="ARBA00023136"/>
    </source>
</evidence>
<comment type="subcellular location">
    <subcellularLocation>
        <location evidence="1">Membrane</location>
    </subcellularLocation>
</comment>
<feature type="coiled-coil region" evidence="6">
    <location>
        <begin position="252"/>
        <end position="286"/>
    </location>
</feature>
<keyword evidence="4 8" id="KW-1133">Transmembrane helix</keyword>
<keyword evidence="6" id="KW-0175">Coiled coil</keyword>
<evidence type="ECO:0000256" key="2">
    <source>
        <dbReference type="ARBA" id="ARBA00009074"/>
    </source>
</evidence>
<name>A0A9D5CV39_9LILI</name>
<dbReference type="GO" id="GO:0016020">
    <property type="term" value="C:membrane"/>
    <property type="evidence" value="ECO:0007669"/>
    <property type="project" value="UniProtKB-SubCell"/>
</dbReference>
<comment type="similarity">
    <text evidence="2">Belongs to the UPF0496 family.</text>
</comment>
<keyword evidence="3 8" id="KW-0812">Transmembrane</keyword>
<feature type="transmembrane region" description="Helical" evidence="8">
    <location>
        <begin position="138"/>
        <end position="160"/>
    </location>
</feature>
<accession>A0A9D5CV39</accession>
<reference evidence="9" key="1">
    <citation type="submission" date="2021-03" db="EMBL/GenBank/DDBJ databases">
        <authorList>
            <person name="Li Z."/>
            <person name="Yang C."/>
        </authorList>
    </citation>
    <scope>NUCLEOTIDE SEQUENCE</scope>
    <source>
        <strain evidence="9">Dzin_1.0</strain>
        <tissue evidence="9">Leaf</tissue>
    </source>
</reference>
<evidence type="ECO:0000256" key="4">
    <source>
        <dbReference type="ARBA" id="ARBA00022989"/>
    </source>
</evidence>
<dbReference type="Proteomes" id="UP001085076">
    <property type="component" value="Miscellaneous, Linkage group lg03"/>
</dbReference>
<dbReference type="Pfam" id="PF05055">
    <property type="entry name" value="DUF677"/>
    <property type="match status" value="1"/>
</dbReference>
<dbReference type="PANTHER" id="PTHR31113:SF3">
    <property type="entry name" value="UPF0496 PROTEIN 1"/>
    <property type="match status" value="1"/>
</dbReference>
<evidence type="ECO:0000256" key="3">
    <source>
        <dbReference type="ARBA" id="ARBA00022692"/>
    </source>
</evidence>
<dbReference type="EMBL" id="JAGGNH010000003">
    <property type="protein sequence ID" value="KAJ0979828.1"/>
    <property type="molecule type" value="Genomic_DNA"/>
</dbReference>
<feature type="compositionally biased region" description="Acidic residues" evidence="7">
    <location>
        <begin position="400"/>
        <end position="414"/>
    </location>
</feature>
<protein>
    <submittedName>
        <fullName evidence="9">Uncharacterized protein</fullName>
    </submittedName>
</protein>
<dbReference type="AlphaFoldDB" id="A0A9D5CV39"/>
<comment type="caution">
    <text evidence="9">The sequence shown here is derived from an EMBL/GenBank/DDBJ whole genome shotgun (WGS) entry which is preliminary data.</text>
</comment>
<dbReference type="PANTHER" id="PTHR31113">
    <property type="entry name" value="UPF0496 PROTEIN 3-RELATED"/>
    <property type="match status" value="1"/>
</dbReference>
<keyword evidence="5 8" id="KW-0472">Membrane</keyword>
<sequence length="414" mass="46781">MGCCYSTPAIDKAPDEKSRLKEQISRDPELLSIVKDYRKNSKKTSRFLSKLKIGLRKARGSGLLIVKALQRLEYGDHPATVLERLNSEFMGRDILFTNSFLEELKETFEREKSLLLKLQNRKQKLAVKFRRFKIWRKVYDVVFNAASLVVFLCSILFASMGAAAEQTTFTVAASGVMTNIKRSIDSSVWDRYQRKYDEKMRLISDIEMILITMDELDKIMELAKQFKTQVDELLTSSVESAELIMEGISISLKNIKVKAKAFVKDLNSLEEAVDNTMAKFKNAMETLLHILPADQVDAEAVDAASNEDEQTEEEDEPDIDDLLVMFQSAPPNNQGSSQAYVEAAVDATGTHVEHVEAADEPRDLTFVIRTFPGGQEHSQEIVVMRGTAAQARREPLENSFDTDSDQGCDMDYDE</sequence>
<keyword evidence="10" id="KW-1185">Reference proteome</keyword>
<feature type="region of interest" description="Disordered" evidence="7">
    <location>
        <begin position="389"/>
        <end position="414"/>
    </location>
</feature>
<evidence type="ECO:0000256" key="7">
    <source>
        <dbReference type="SAM" id="MobiDB-lite"/>
    </source>
</evidence>
<gene>
    <name evidence="9" type="ORF">J5N97_015302</name>
</gene>
<organism evidence="9 10">
    <name type="scientific">Dioscorea zingiberensis</name>
    <dbReference type="NCBI Taxonomy" id="325984"/>
    <lineage>
        <taxon>Eukaryota</taxon>
        <taxon>Viridiplantae</taxon>
        <taxon>Streptophyta</taxon>
        <taxon>Embryophyta</taxon>
        <taxon>Tracheophyta</taxon>
        <taxon>Spermatophyta</taxon>
        <taxon>Magnoliopsida</taxon>
        <taxon>Liliopsida</taxon>
        <taxon>Dioscoreales</taxon>
        <taxon>Dioscoreaceae</taxon>
        <taxon>Dioscorea</taxon>
    </lineage>
</organism>
<proteinExistence type="inferred from homology"/>
<evidence type="ECO:0000256" key="1">
    <source>
        <dbReference type="ARBA" id="ARBA00004370"/>
    </source>
</evidence>